<dbReference type="GO" id="GO:0004497">
    <property type="term" value="F:monooxygenase activity"/>
    <property type="evidence" value="ECO:0007669"/>
    <property type="project" value="UniProtKB-KW"/>
</dbReference>
<sequence>APRRFDLVVGADGMHSTVRRLVFGPERQFVSDLGLYGATVPLAPDAIEDPSEMTMLTAPNRMLVLHPSRTTPLAIFTFRAAQPAP</sequence>
<dbReference type="Gene3D" id="3.50.50.60">
    <property type="entry name" value="FAD/NAD(P)-binding domain"/>
    <property type="match status" value="1"/>
</dbReference>
<organism evidence="1 2">
    <name type="scientific">Streptomyces asiaticus subsp. ignotus</name>
    <dbReference type="NCBI Taxonomy" id="3098222"/>
    <lineage>
        <taxon>Bacteria</taxon>
        <taxon>Bacillati</taxon>
        <taxon>Actinomycetota</taxon>
        <taxon>Actinomycetes</taxon>
        <taxon>Kitasatosporales</taxon>
        <taxon>Streptomycetaceae</taxon>
        <taxon>Streptomyces</taxon>
        <taxon>Streptomyces violaceusniger group</taxon>
    </lineage>
</organism>
<dbReference type="EMBL" id="JAZBJO010000249">
    <property type="protein sequence ID" value="MEE4599624.1"/>
    <property type="molecule type" value="Genomic_DNA"/>
</dbReference>
<proteinExistence type="predicted"/>
<protein>
    <submittedName>
        <fullName evidence="1">Monooxygenase</fullName>
    </submittedName>
</protein>
<keyword evidence="2" id="KW-1185">Reference proteome</keyword>
<feature type="non-terminal residue" evidence="1">
    <location>
        <position position="85"/>
    </location>
</feature>
<evidence type="ECO:0000313" key="2">
    <source>
        <dbReference type="Proteomes" id="UP001354709"/>
    </source>
</evidence>
<feature type="non-terminal residue" evidence="1">
    <location>
        <position position="1"/>
    </location>
</feature>
<accession>A0ABU7QDZ4</accession>
<dbReference type="Gene3D" id="3.30.9.10">
    <property type="entry name" value="D-Amino Acid Oxidase, subunit A, domain 2"/>
    <property type="match status" value="1"/>
</dbReference>
<dbReference type="PANTHER" id="PTHR46865:SF2">
    <property type="entry name" value="MONOOXYGENASE"/>
    <property type="match status" value="1"/>
</dbReference>
<keyword evidence="1" id="KW-0560">Oxidoreductase</keyword>
<reference evidence="1 2" key="1">
    <citation type="submission" date="2023-11" db="EMBL/GenBank/DDBJ databases">
        <title>30 novel species of actinomycetes from the DSMZ collection.</title>
        <authorList>
            <person name="Nouioui I."/>
        </authorList>
    </citation>
    <scope>NUCLEOTIDE SEQUENCE [LARGE SCALE GENOMIC DNA]</scope>
    <source>
        <strain evidence="1 2">DSM 41524</strain>
    </source>
</reference>
<name>A0ABU7QDZ4_9ACTN</name>
<dbReference type="Proteomes" id="UP001354709">
    <property type="component" value="Unassembled WGS sequence"/>
</dbReference>
<gene>
    <name evidence="1" type="ORF">V2J94_48960</name>
</gene>
<dbReference type="InterPro" id="IPR036188">
    <property type="entry name" value="FAD/NAD-bd_sf"/>
</dbReference>
<comment type="caution">
    <text evidence="1">The sequence shown here is derived from an EMBL/GenBank/DDBJ whole genome shotgun (WGS) entry which is preliminary data.</text>
</comment>
<dbReference type="InterPro" id="IPR051704">
    <property type="entry name" value="FAD_aromatic-hydroxylase"/>
</dbReference>
<keyword evidence="1" id="KW-0503">Monooxygenase</keyword>
<dbReference type="SUPFAM" id="SSF51905">
    <property type="entry name" value="FAD/NAD(P)-binding domain"/>
    <property type="match status" value="1"/>
</dbReference>
<evidence type="ECO:0000313" key="1">
    <source>
        <dbReference type="EMBL" id="MEE4599624.1"/>
    </source>
</evidence>
<dbReference type="PANTHER" id="PTHR46865">
    <property type="entry name" value="OXIDOREDUCTASE-RELATED"/>
    <property type="match status" value="1"/>
</dbReference>